<dbReference type="GeneID" id="100205276"/>
<evidence type="ECO:0000256" key="2">
    <source>
        <dbReference type="SAM" id="SignalP"/>
    </source>
</evidence>
<keyword evidence="3" id="KW-1185">Reference proteome</keyword>
<feature type="region of interest" description="Disordered" evidence="1">
    <location>
        <begin position="198"/>
        <end position="234"/>
    </location>
</feature>
<feature type="chain" id="PRO_5045196737" evidence="2">
    <location>
        <begin position="19"/>
        <end position="260"/>
    </location>
</feature>
<sequence>MKVILFLVLSSLLEDAELFLFDQCGVSVNCLTLPSGCTNFTSCNAVAQYYYNNVTLRLEIQLSSINKWVGFGQVLGTAPTDMTNLYGAYCILGNDGVPKFGLFKSFNIGSVNYINTSNVAYVTLLETTVNGSYFTCSYSRPLDVGMYADSLLPLNDTQYIAALAYGSSLTSDGLLTYHENEFSTDYTINWTINGMTSNSASTTPTPSNPASASTTPSNPASASMTPSNPTSATQKPSSSGFFIKASITLAFTSLFAFLFI</sequence>
<accession>A0ABM4C7V1</accession>
<gene>
    <name evidence="4" type="primary">LOC100205276</name>
</gene>
<protein>
    <submittedName>
        <fullName evidence="4">Uncharacterized protein LOC100205276 isoform X3</fullName>
    </submittedName>
</protein>
<keyword evidence="2" id="KW-0732">Signal</keyword>
<organism evidence="3 4">
    <name type="scientific">Hydra vulgaris</name>
    <name type="common">Hydra</name>
    <name type="synonym">Hydra attenuata</name>
    <dbReference type="NCBI Taxonomy" id="6087"/>
    <lineage>
        <taxon>Eukaryota</taxon>
        <taxon>Metazoa</taxon>
        <taxon>Cnidaria</taxon>
        <taxon>Hydrozoa</taxon>
        <taxon>Hydroidolina</taxon>
        <taxon>Anthoathecata</taxon>
        <taxon>Aplanulata</taxon>
        <taxon>Hydridae</taxon>
        <taxon>Hydra</taxon>
    </lineage>
</organism>
<dbReference type="RefSeq" id="XP_065657691.1">
    <property type="nucleotide sequence ID" value="XM_065801619.1"/>
</dbReference>
<reference evidence="4" key="1">
    <citation type="submission" date="2025-08" db="UniProtKB">
        <authorList>
            <consortium name="RefSeq"/>
        </authorList>
    </citation>
    <scope>IDENTIFICATION</scope>
</reference>
<dbReference type="Proteomes" id="UP001652625">
    <property type="component" value="Chromosome 07"/>
</dbReference>
<name>A0ABM4C7V1_HYDVU</name>
<feature type="signal peptide" evidence="2">
    <location>
        <begin position="1"/>
        <end position="18"/>
    </location>
</feature>
<evidence type="ECO:0000256" key="1">
    <source>
        <dbReference type="SAM" id="MobiDB-lite"/>
    </source>
</evidence>
<feature type="compositionally biased region" description="Low complexity" evidence="1">
    <location>
        <begin position="198"/>
        <end position="233"/>
    </location>
</feature>
<proteinExistence type="predicted"/>
<evidence type="ECO:0000313" key="3">
    <source>
        <dbReference type="Proteomes" id="UP001652625"/>
    </source>
</evidence>
<evidence type="ECO:0000313" key="4">
    <source>
        <dbReference type="RefSeq" id="XP_065657691.1"/>
    </source>
</evidence>